<organism evidence="3 4">
    <name type="scientific">Planococcus versutus</name>
    <dbReference type="NCBI Taxonomy" id="1302659"/>
    <lineage>
        <taxon>Bacteria</taxon>
        <taxon>Bacillati</taxon>
        <taxon>Bacillota</taxon>
        <taxon>Bacilli</taxon>
        <taxon>Bacillales</taxon>
        <taxon>Caryophanaceae</taxon>
        <taxon>Planococcus</taxon>
    </lineage>
</organism>
<evidence type="ECO:0000256" key="2">
    <source>
        <dbReference type="SAM" id="Phobius"/>
    </source>
</evidence>
<dbReference type="STRING" id="1302659.I858_006265"/>
<feature type="region of interest" description="Disordered" evidence="1">
    <location>
        <begin position="137"/>
        <end position="158"/>
    </location>
</feature>
<dbReference type="PANTHER" id="PTHR40070">
    <property type="entry name" value="UPF0478 PROTEIN YTXG"/>
    <property type="match status" value="1"/>
</dbReference>
<dbReference type="PANTHER" id="PTHR40070:SF1">
    <property type="entry name" value="UPF0478 PROTEIN YTXG"/>
    <property type="match status" value="1"/>
</dbReference>
<keyword evidence="2" id="KW-1133">Transmembrane helix</keyword>
<proteinExistence type="predicted"/>
<feature type="compositionally biased region" description="Polar residues" evidence="1">
    <location>
        <begin position="143"/>
        <end position="152"/>
    </location>
</feature>
<dbReference type="OrthoDB" id="2366030at2"/>
<keyword evidence="2" id="KW-0812">Transmembrane</keyword>
<dbReference type="RefSeq" id="WP_049694081.1">
    <property type="nucleotide sequence ID" value="NZ_CP016540.2"/>
</dbReference>
<protein>
    <submittedName>
        <fullName evidence="3">General stress protein</fullName>
    </submittedName>
</protein>
<accession>A0A1B1S0C3</accession>
<dbReference type="Pfam" id="PF06103">
    <property type="entry name" value="DUF948"/>
    <property type="match status" value="1"/>
</dbReference>
<gene>
    <name evidence="3" type="ORF">I858_006265</name>
</gene>
<dbReference type="InterPro" id="IPR009293">
    <property type="entry name" value="UPF0478"/>
</dbReference>
<keyword evidence="4" id="KW-1185">Reference proteome</keyword>
<feature type="transmembrane region" description="Helical" evidence="2">
    <location>
        <begin position="6"/>
        <end position="30"/>
    </location>
</feature>
<keyword evidence="2" id="KW-0472">Membrane</keyword>
<evidence type="ECO:0000256" key="1">
    <source>
        <dbReference type="SAM" id="MobiDB-lite"/>
    </source>
</evidence>
<reference evidence="3" key="1">
    <citation type="submission" date="2016-10" db="EMBL/GenBank/DDBJ databases">
        <authorList>
            <person name="See-Too W.S."/>
        </authorList>
    </citation>
    <scope>NUCLEOTIDE SEQUENCE</scope>
    <source>
        <strain evidence="3">L10.15</strain>
    </source>
</reference>
<dbReference type="AlphaFoldDB" id="A0A1B1S0C3"/>
<dbReference type="KEGG" id="pll:I858_006265"/>
<name>A0A1B1S0C3_9BACL</name>
<evidence type="ECO:0000313" key="4">
    <source>
        <dbReference type="Proteomes" id="UP000053354"/>
    </source>
</evidence>
<dbReference type="EMBL" id="CP016540">
    <property type="protein sequence ID" value="ANU26627.1"/>
    <property type="molecule type" value="Genomic_DNA"/>
</dbReference>
<dbReference type="Proteomes" id="UP000053354">
    <property type="component" value="Chromosome"/>
</dbReference>
<evidence type="ECO:0000313" key="3">
    <source>
        <dbReference type="EMBL" id="ANU26627.1"/>
    </source>
</evidence>
<sequence length="158" mass="17559">MDTSTWLYIALGIIILGLIIAIVGVVLLIVGMKEPMKEIKGSANNLKDRMGKLQLETTSLSHHANELKEDIQMKSEKITLFVDAAKGTKNSVVDLNASVHAITKNIASRVDHDRENVAQVNEWSNGAVKLLQMVENRTRTEKNNSTYSSTPLSEDKQW</sequence>